<dbReference type="Gene3D" id="1.20.1050.10">
    <property type="match status" value="1"/>
</dbReference>
<evidence type="ECO:0008006" key="3">
    <source>
        <dbReference type="Google" id="ProtNLM"/>
    </source>
</evidence>
<reference evidence="1 2" key="1">
    <citation type="submission" date="2017-04" db="EMBL/GenBank/DDBJ databases">
        <authorList>
            <person name="Afonso C.L."/>
            <person name="Miller P.J."/>
            <person name="Scott M.A."/>
            <person name="Spackman E."/>
            <person name="Goraichik I."/>
            <person name="Dimitrov K.M."/>
            <person name="Suarez D.L."/>
            <person name="Swayne D.E."/>
        </authorList>
    </citation>
    <scope>NUCLEOTIDE SEQUENCE [LARGE SCALE GENOMIC DNA]</scope>
    <source>
        <strain evidence="1 2">CGMCC 1.12644</strain>
    </source>
</reference>
<organism evidence="1 2">
    <name type="scientific">Primorskyibacter flagellatus</name>
    <dbReference type="NCBI Taxonomy" id="1387277"/>
    <lineage>
        <taxon>Bacteria</taxon>
        <taxon>Pseudomonadati</taxon>
        <taxon>Pseudomonadota</taxon>
        <taxon>Alphaproteobacteria</taxon>
        <taxon>Rhodobacterales</taxon>
        <taxon>Roseobacteraceae</taxon>
        <taxon>Primorskyibacter</taxon>
    </lineage>
</organism>
<accession>A0A1W2C560</accession>
<dbReference type="EMBL" id="FWYD01000006">
    <property type="protein sequence ID" value="SMC80349.1"/>
    <property type="molecule type" value="Genomic_DNA"/>
</dbReference>
<dbReference type="AlphaFoldDB" id="A0A1W2C560"/>
<dbReference type="STRING" id="1387277.SAMN06295998_10640"/>
<dbReference type="Proteomes" id="UP000192330">
    <property type="component" value="Unassembled WGS sequence"/>
</dbReference>
<evidence type="ECO:0000313" key="2">
    <source>
        <dbReference type="Proteomes" id="UP000192330"/>
    </source>
</evidence>
<proteinExistence type="predicted"/>
<protein>
    <recommendedName>
        <fullName evidence="3">Glutathione S-transferase</fullName>
    </recommendedName>
</protein>
<name>A0A1W2C560_9RHOB</name>
<gene>
    <name evidence="1" type="ORF">SAMN06295998_10640</name>
</gene>
<dbReference type="Gene3D" id="3.40.30.10">
    <property type="entry name" value="Glutaredoxin"/>
    <property type="match status" value="1"/>
</dbReference>
<dbReference type="OrthoDB" id="5740960at2"/>
<evidence type="ECO:0000313" key="1">
    <source>
        <dbReference type="EMBL" id="SMC80349.1"/>
    </source>
</evidence>
<sequence>MGDHFFVVTGSPVDSVEIWESNAIILYLTALLPTARRGPVAGDPQWGQYLSWLAWYGNVIEPVIAFGTAELSHPVLDVTFRGVP</sequence>
<dbReference type="RefSeq" id="WP_084352944.1">
    <property type="nucleotide sequence ID" value="NZ_FWYD01000006.1"/>
</dbReference>
<keyword evidence="2" id="KW-1185">Reference proteome</keyword>